<dbReference type="PANTHER" id="PTHR13457:SF1">
    <property type="entry name" value="HEAT REPEAT-CONTAINING PROTEIN 1"/>
    <property type="match status" value="1"/>
</dbReference>
<evidence type="ECO:0000256" key="7">
    <source>
        <dbReference type="SAM" id="MobiDB-lite"/>
    </source>
</evidence>
<dbReference type="Proteomes" id="UP000317650">
    <property type="component" value="Chromosome 11"/>
</dbReference>
<keyword evidence="6" id="KW-0687">Ribonucleoprotein</keyword>
<dbReference type="Pfam" id="PF23243">
    <property type="entry name" value="HEAT_HEATR1"/>
    <property type="match status" value="1"/>
</dbReference>
<dbReference type="EMBL" id="PYDT01000007">
    <property type="protein sequence ID" value="THU55233.1"/>
    <property type="molecule type" value="Genomic_DNA"/>
</dbReference>
<evidence type="ECO:0000256" key="6">
    <source>
        <dbReference type="ARBA" id="ARBA00023274"/>
    </source>
</evidence>
<feature type="domain" description="BP28 C-terminal" evidence="8">
    <location>
        <begin position="1786"/>
        <end position="1959"/>
    </location>
</feature>
<dbReference type="InterPro" id="IPR012954">
    <property type="entry name" value="BP28_C_dom"/>
</dbReference>
<dbReference type="Pfam" id="PF08146">
    <property type="entry name" value="BP28CT"/>
    <property type="match status" value="1"/>
</dbReference>
<dbReference type="GO" id="GO:0000462">
    <property type="term" value="P:maturation of SSU-rRNA from tricistronic rRNA transcript (SSU-rRNA, 5.8S rRNA, LSU-rRNA)"/>
    <property type="evidence" value="ECO:0007669"/>
    <property type="project" value="TreeGrafter"/>
</dbReference>
<accession>A0A4S8J1P5</accession>
<comment type="caution">
    <text evidence="9">The sequence shown here is derived from an EMBL/GenBank/DDBJ whole genome shotgun (WGS) entry which is preliminary data.</text>
</comment>
<dbReference type="InterPro" id="IPR056384">
    <property type="entry name" value="ARM_At3g06530"/>
</dbReference>
<comment type="subcellular location">
    <subcellularLocation>
        <location evidence="1">Nucleus</location>
        <location evidence="1">Nucleolus</location>
    </subcellularLocation>
</comment>
<dbReference type="SMART" id="SM01036">
    <property type="entry name" value="BP28CT"/>
    <property type="match status" value="1"/>
</dbReference>
<reference evidence="9 10" key="1">
    <citation type="journal article" date="2019" name="Nat. Plants">
        <title>Genome sequencing of Musa balbisiana reveals subgenome evolution and function divergence in polyploid bananas.</title>
        <authorList>
            <person name="Yao X."/>
        </authorList>
    </citation>
    <scope>NUCLEOTIDE SEQUENCE [LARGE SCALE GENOMIC DNA]</scope>
    <source>
        <strain evidence="10">cv. DH-PKW</strain>
        <tissue evidence="9">Leaves</tissue>
    </source>
</reference>
<evidence type="ECO:0000256" key="1">
    <source>
        <dbReference type="ARBA" id="ARBA00004604"/>
    </source>
</evidence>
<keyword evidence="4" id="KW-0698">rRNA processing</keyword>
<dbReference type="GO" id="GO:0030515">
    <property type="term" value="F:snoRNA binding"/>
    <property type="evidence" value="ECO:0007669"/>
    <property type="project" value="TreeGrafter"/>
</dbReference>
<dbReference type="GO" id="GO:0030686">
    <property type="term" value="C:90S preribosome"/>
    <property type="evidence" value="ECO:0007669"/>
    <property type="project" value="TreeGrafter"/>
</dbReference>
<evidence type="ECO:0000313" key="10">
    <source>
        <dbReference type="Proteomes" id="UP000317650"/>
    </source>
</evidence>
<dbReference type="InterPro" id="IPR040191">
    <property type="entry name" value="UTP10"/>
</dbReference>
<dbReference type="GO" id="GO:0045943">
    <property type="term" value="P:positive regulation of transcription by RNA polymerase I"/>
    <property type="evidence" value="ECO:0007669"/>
    <property type="project" value="TreeGrafter"/>
</dbReference>
<keyword evidence="5" id="KW-0539">Nucleus</keyword>
<evidence type="ECO:0000256" key="5">
    <source>
        <dbReference type="ARBA" id="ARBA00023242"/>
    </source>
</evidence>
<sequence length="2173" mass="245613">MSIAAQLQAIRSVLRGTPEAQIRPSVLFDSRAASDIDLKTIFPIALSGLEVLIELDTRFRSYKDSLFSQTSLELNREKMVPKEEEKVNRSICSYLRLLSGYLQLHAALKTLEYLIRRYLVHIYNLDELILCALPFHDTETFVRIVQLLDLGNSKWMFLEGVKASGAPPPRQVIVQQCVRDKGLLETLCNYASPTKEFQHSRPVICFCTAVAVEALGAIPKLDTDTVQRVLGFVFNGLNPAMSGNQDHKAAALMVVGLLATRTTLSSKLIQSLIFFIARMAQRDANQSVDLPWLRVIIMALVTLVQSQSKQMLPKKTVMILREISSCETPQYDILAYNLSVNWCEPDVYQVYPWTGTVTVQTDATKENCDDFTGNKVLASCMKLSQRMDTSDPHEAGNWGKKILNVLNKHYPCELRGAIRKFLENSRMNLKDEENIVQRFCLMFDGALDMPSEISDSKLWFSLEHPKAVVRQATLSNIAASGILKTIAADPKKLMNVQDAIVRALHDEDLSVVRAALSIDGLARIASPPCLLKAYDHVLSRCTSIFNKNAVFSLLCAVLSDISQPSLACDIAVSCLERMVLEFQSQHLDYSIEVAKMIFPLLLVLPKTWRVNLKALELVNKVKWPFYTEISTAHNSVKFDQMKNPHFDHAASINSRTIKALAETFVANPQENIQWLIECSSYSKQSKTLFFFIIFQALIIINAEFGSPLKIYQACFLAFKNEWHEMELQGGLVPAEEFNVDKFGKSCLELVKQLSSADVEALDCNILICVFWTILKSYNEAAKHNKLEDFAENFNILDELYLFFTTSPSRKLFRSHIQFLVMNCCRSPFEFLSKYFTEEVPERHNLEEDNYLQFLLGFPSLLVPLTNCDKDIRSSAIHCIQEFYNLWCTFDVSQLKNGNDMIPQFSSSTFRDFLAFIVNEKTLISSDVDFLPSYLTSMLGSSSNNLLAPDNSQNRFDSPAKDGILLFILHSGLKCSLYGKLKILSLLSGMGTLLLNVEEVKSLLIELVERRTRCNGELDKMHQKLSKNEIQVLCLLLEICFPLSSSACLDEDIVECVLRALRVDGFSTNDPAVLEPCVTVLRKLTPVFFDNLKTELQDELFGNLVILFRNDNGDVRNATRESLLRLNINCSTIVRFLELILVQGHEVGSSKRIKRRKHPSNNAFALRQDILRTEESRLSVLMALLDMMLQKKDIKERPFLVKPLFVLLEKIFSDDWLIDLANHGEKEIVSSSEVAESVTSAVYLAQQTTLLILKDISDSLLSNLPLSDNVFSDVKMSLLVEIARSTDDVTTRNHVFLLLSSITKVYSGWISEHIIDIFAVIGESALKQIFIRALPEVAEPRRLTLMVYLLRCNDSHSQHVLEDLISTMVPCWLSKTKSIDKLLQIFIRALPEVAEPRRLTLMVYLLRILGEESSLGILIFHLFRSLILRITEAPEIPRDLNNLFSSVTLTEWEYTFAVEICNQYTCKIWFPCLVKLVQLLRENSGEEEFLLELYLVMQFTVHKLQDTKLVFELESGRDAGYLQTLGLLCETVKNHGLIQKKQKDKKAKFSFPLVIDDNAKPAFTDLCLKIVQLVDGRIDTSDTRVKLAAISSLEALSKEFPSDSSIFATCITTIVKHICSDDLAISSGCIRATGTLITVLGSKALPQLPLIMKNMIEKTHEISVCPMIKLKHIHSDISDGISGNKLSILLSVLTTLEVVIDKLGGFLNPYLKDILDLIVLHPEYALDLDLKTKMKADSVRKLLVVTIPVRLMLTPLLQIYSSALECGESSLSLIFEMLASMISSMDRPAIGTYHVQIFEHCLIALDLRRQLPESIKNINMVERSVIDAMTVLTMKLTETMFRPLFFHSLEWAESEFEGSDCVQSRSLDRSISFYNMVSKLTEHHRSLFVPYFKHLLEGCIRYLTEAHDVNEALAKRRKKAKVADSVSRSKYELLFLKQWHLRAVILKSLYKCFLYDNDLKLLDSTNFQREGSREARAAGRLAGGGAARGLAGGARERREQRGRRGLARRGLAGGASSAAIATTAGARATSSDRDRERQRQQVLLKPIVSQLVVEPPKSLEQAQEVPSMEEVDESLVLCLGQMAITSRSDVLWKPLNHEVLMQTRSEKIRPKILGLKIVKYLVEHLKEEYLVFLPETIPFLGELLEDAELPVKTLAQEILKEMETLSGESLRQYL</sequence>
<dbReference type="SUPFAM" id="SSF48371">
    <property type="entry name" value="ARM repeat"/>
    <property type="match status" value="2"/>
</dbReference>
<dbReference type="Pfam" id="PF12397">
    <property type="entry name" value="U3snoRNP10"/>
    <property type="match status" value="1"/>
</dbReference>
<dbReference type="PANTHER" id="PTHR13457">
    <property type="entry name" value="BAP28"/>
    <property type="match status" value="1"/>
</dbReference>
<dbReference type="InterPro" id="IPR022125">
    <property type="entry name" value="U3snoRNP10_N"/>
</dbReference>
<keyword evidence="10" id="KW-1185">Reference proteome</keyword>
<evidence type="ECO:0000256" key="3">
    <source>
        <dbReference type="ARBA" id="ARBA00022517"/>
    </source>
</evidence>
<feature type="compositionally biased region" description="Low complexity" evidence="7">
    <location>
        <begin position="2007"/>
        <end position="2028"/>
    </location>
</feature>
<proteinExistence type="inferred from homology"/>
<organism evidence="9 10">
    <name type="scientific">Musa balbisiana</name>
    <name type="common">Banana</name>
    <dbReference type="NCBI Taxonomy" id="52838"/>
    <lineage>
        <taxon>Eukaryota</taxon>
        <taxon>Viridiplantae</taxon>
        <taxon>Streptophyta</taxon>
        <taxon>Embryophyta</taxon>
        <taxon>Tracheophyta</taxon>
        <taxon>Spermatophyta</taxon>
        <taxon>Magnoliopsida</taxon>
        <taxon>Liliopsida</taxon>
        <taxon>Zingiberales</taxon>
        <taxon>Musaceae</taxon>
        <taxon>Musa</taxon>
    </lineage>
</organism>
<feature type="region of interest" description="Disordered" evidence="7">
    <location>
        <begin position="1977"/>
        <end position="2035"/>
    </location>
</feature>
<name>A0A4S8J1P5_MUSBA</name>
<evidence type="ECO:0000259" key="8">
    <source>
        <dbReference type="SMART" id="SM01036"/>
    </source>
</evidence>
<dbReference type="STRING" id="52838.A0A4S8J1P5"/>
<dbReference type="InterPro" id="IPR056473">
    <property type="entry name" value="HEAT_Utp10/HEAT1"/>
</dbReference>
<keyword evidence="3" id="KW-0690">Ribosome biogenesis</keyword>
<gene>
    <name evidence="9" type="ORF">C4D60_Mb11t04410</name>
</gene>
<dbReference type="GO" id="GO:0032040">
    <property type="term" value="C:small-subunit processome"/>
    <property type="evidence" value="ECO:0007669"/>
    <property type="project" value="TreeGrafter"/>
</dbReference>
<evidence type="ECO:0000313" key="9">
    <source>
        <dbReference type="EMBL" id="THU55233.1"/>
    </source>
</evidence>
<dbReference type="GO" id="GO:0034455">
    <property type="term" value="C:t-UTP complex"/>
    <property type="evidence" value="ECO:0007669"/>
    <property type="project" value="TreeGrafter"/>
</dbReference>
<dbReference type="Pfam" id="PF24477">
    <property type="entry name" value="ARM_At3g06530"/>
    <property type="match status" value="1"/>
</dbReference>
<dbReference type="InterPro" id="IPR016024">
    <property type="entry name" value="ARM-type_fold"/>
</dbReference>
<comment type="similarity">
    <text evidence="2">Belongs to the HEATR1/UTP10 family.</text>
</comment>
<evidence type="ECO:0000256" key="2">
    <source>
        <dbReference type="ARBA" id="ARBA00010559"/>
    </source>
</evidence>
<evidence type="ECO:0000256" key="4">
    <source>
        <dbReference type="ARBA" id="ARBA00022552"/>
    </source>
</evidence>
<feature type="compositionally biased region" description="Gly residues" evidence="7">
    <location>
        <begin position="1980"/>
        <end position="1991"/>
    </location>
</feature>
<protein>
    <recommendedName>
        <fullName evidence="8">BP28 C-terminal domain-containing protein</fullName>
    </recommendedName>
</protein>